<dbReference type="EMBL" id="BARU01046936">
    <property type="protein sequence ID" value="GAH94905.1"/>
    <property type="molecule type" value="Genomic_DNA"/>
</dbReference>
<organism evidence="3">
    <name type="scientific">marine sediment metagenome</name>
    <dbReference type="NCBI Taxonomy" id="412755"/>
    <lineage>
        <taxon>unclassified sequences</taxon>
        <taxon>metagenomes</taxon>
        <taxon>ecological metagenomes</taxon>
    </lineage>
</organism>
<keyword evidence="1" id="KW-0560">Oxidoreductase</keyword>
<gene>
    <name evidence="3" type="ORF">S03H2_70568</name>
</gene>
<evidence type="ECO:0000313" key="3">
    <source>
        <dbReference type="EMBL" id="GAH94905.1"/>
    </source>
</evidence>
<dbReference type="Gene3D" id="3.40.50.720">
    <property type="entry name" value="NAD(P)-binding Rossmann-like Domain"/>
    <property type="match status" value="1"/>
</dbReference>
<proteinExistence type="predicted"/>
<reference evidence="3" key="1">
    <citation type="journal article" date="2014" name="Front. Microbiol.">
        <title>High frequency of phylogenetically diverse reductive dehalogenase-homologous genes in deep subseafloor sedimentary metagenomes.</title>
        <authorList>
            <person name="Kawai M."/>
            <person name="Futagami T."/>
            <person name="Toyoda A."/>
            <person name="Takaki Y."/>
            <person name="Nishi S."/>
            <person name="Hori S."/>
            <person name="Arai W."/>
            <person name="Tsubouchi T."/>
            <person name="Morono Y."/>
            <person name="Uchiyama I."/>
            <person name="Ito T."/>
            <person name="Fujiyama A."/>
            <person name="Inagaki F."/>
            <person name="Takami H."/>
        </authorList>
    </citation>
    <scope>NUCLEOTIDE SEQUENCE</scope>
    <source>
        <strain evidence="3">Expedition CK06-06</strain>
    </source>
</reference>
<name>X1KMR8_9ZZZZ</name>
<dbReference type="AlphaFoldDB" id="X1KMR8"/>
<dbReference type="PANTHER" id="PTHR11606:SF13">
    <property type="entry name" value="GLUTAMATE DEHYDROGENASE 1, MITOCHONDRIAL"/>
    <property type="match status" value="1"/>
</dbReference>
<comment type="caution">
    <text evidence="3">The sequence shown here is derived from an EMBL/GenBank/DDBJ whole genome shotgun (WGS) entry which is preliminary data.</text>
</comment>
<feature type="domain" description="Glutamate/phenylalanine/leucine/valine/L-tryptophan dehydrogenase C-terminal" evidence="2">
    <location>
        <begin position="25"/>
        <end position="87"/>
    </location>
</feature>
<dbReference type="GO" id="GO:0004352">
    <property type="term" value="F:glutamate dehydrogenase (NAD+) activity"/>
    <property type="evidence" value="ECO:0007669"/>
    <property type="project" value="TreeGrafter"/>
</dbReference>
<evidence type="ECO:0000259" key="2">
    <source>
        <dbReference type="Pfam" id="PF00208"/>
    </source>
</evidence>
<dbReference type="InterPro" id="IPR036291">
    <property type="entry name" value="NAD(P)-bd_dom_sf"/>
</dbReference>
<evidence type="ECO:0000256" key="1">
    <source>
        <dbReference type="ARBA" id="ARBA00023002"/>
    </source>
</evidence>
<protein>
    <recommendedName>
        <fullName evidence="2">Glutamate/phenylalanine/leucine/valine/L-tryptophan dehydrogenase C-terminal domain-containing protein</fullName>
    </recommendedName>
</protein>
<sequence>MIALQTLLKILPRLRVLSQFANLEIPEERDLTVIIQGFGAVGAHASRILKERISEAKVIGISDLEGYLYNENGLPVEELFGLWKNFGLVTN</sequence>
<dbReference type="InterPro" id="IPR006096">
    <property type="entry name" value="Glu/Leu/Phe/Val/Trp_DH_C"/>
</dbReference>
<accession>X1KMR8</accession>
<dbReference type="GO" id="GO:0006538">
    <property type="term" value="P:L-glutamate catabolic process"/>
    <property type="evidence" value="ECO:0007669"/>
    <property type="project" value="TreeGrafter"/>
</dbReference>
<dbReference type="GO" id="GO:0005739">
    <property type="term" value="C:mitochondrion"/>
    <property type="evidence" value="ECO:0007669"/>
    <property type="project" value="TreeGrafter"/>
</dbReference>
<dbReference type="Pfam" id="PF00208">
    <property type="entry name" value="ELFV_dehydrog"/>
    <property type="match status" value="1"/>
</dbReference>
<dbReference type="PANTHER" id="PTHR11606">
    <property type="entry name" value="GLUTAMATE DEHYDROGENASE"/>
    <property type="match status" value="1"/>
</dbReference>
<dbReference type="SUPFAM" id="SSF51735">
    <property type="entry name" value="NAD(P)-binding Rossmann-fold domains"/>
    <property type="match status" value="1"/>
</dbReference>
<feature type="non-terminal residue" evidence="3">
    <location>
        <position position="91"/>
    </location>
</feature>